<feature type="domain" description="GYF" evidence="2">
    <location>
        <begin position="733"/>
        <end position="781"/>
    </location>
</feature>
<dbReference type="PROSITE" id="PS50829">
    <property type="entry name" value="GYF"/>
    <property type="match status" value="1"/>
</dbReference>
<feature type="compositionally biased region" description="Basic and acidic residues" evidence="1">
    <location>
        <begin position="499"/>
        <end position="508"/>
    </location>
</feature>
<dbReference type="Gene3D" id="3.30.1490.40">
    <property type="match status" value="1"/>
</dbReference>
<dbReference type="InterPro" id="IPR003169">
    <property type="entry name" value="GYF"/>
</dbReference>
<organism evidence="3 4">
    <name type="scientific">Sugiyamaella lignohabitans</name>
    <dbReference type="NCBI Taxonomy" id="796027"/>
    <lineage>
        <taxon>Eukaryota</taxon>
        <taxon>Fungi</taxon>
        <taxon>Dikarya</taxon>
        <taxon>Ascomycota</taxon>
        <taxon>Saccharomycotina</taxon>
        <taxon>Dipodascomycetes</taxon>
        <taxon>Dipodascales</taxon>
        <taxon>Trichomonascaceae</taxon>
        <taxon>Sugiyamaella</taxon>
    </lineage>
</organism>
<feature type="compositionally biased region" description="Basic and acidic residues" evidence="1">
    <location>
        <begin position="1050"/>
        <end position="1063"/>
    </location>
</feature>
<evidence type="ECO:0000313" key="4">
    <source>
        <dbReference type="Proteomes" id="UP000189580"/>
    </source>
</evidence>
<reference evidence="3 4" key="1">
    <citation type="submission" date="2016-02" db="EMBL/GenBank/DDBJ databases">
        <title>Complete genome sequence and transcriptome regulation of the pentose utilising yeast Sugiyamaella lignohabitans.</title>
        <authorList>
            <person name="Bellasio M."/>
            <person name="Peymann A."/>
            <person name="Valli M."/>
            <person name="Sipitzky M."/>
            <person name="Graf A."/>
            <person name="Sauer M."/>
            <person name="Marx H."/>
            <person name="Mattanovich D."/>
        </authorList>
    </citation>
    <scope>NUCLEOTIDE SEQUENCE [LARGE SCALE GENOMIC DNA]</scope>
    <source>
        <strain evidence="3 4">CBS 10342</strain>
    </source>
</reference>
<feature type="region of interest" description="Disordered" evidence="1">
    <location>
        <begin position="337"/>
        <end position="359"/>
    </location>
</feature>
<feature type="region of interest" description="Disordered" evidence="1">
    <location>
        <begin position="94"/>
        <end position="122"/>
    </location>
</feature>
<dbReference type="PANTHER" id="PTHR14445">
    <property type="entry name" value="GRB10 INTERACTING GYF PROTEIN"/>
    <property type="match status" value="1"/>
</dbReference>
<feature type="region of interest" description="Disordered" evidence="1">
    <location>
        <begin position="400"/>
        <end position="461"/>
    </location>
</feature>
<feature type="region of interest" description="Disordered" evidence="1">
    <location>
        <begin position="485"/>
        <end position="575"/>
    </location>
</feature>
<sequence length="1483" mass="149882">MSKSSALSLGPEWYVSSQCCLAPLVARSSSGGGLPPAAGAPPQTLVAPASQELVGFVDGIDSSEARGAGGSGAQPQPPEARLFVELTGIRTRLKSGSSKVLKDDKTANGNNNSPNGPEKVKLPWSGIAAGAASSANSIASGSSNSSNGGGVAAAGPGLAGASSASGPSFAAAASALKRKTSGTNVSPSVTSSAGSATASGSAGAASGAGAGRNSGASGISDINNSAAGGGVFAISAAAGGSGLFGMRKSSSGDDSDATSQSSLSGKRVGSTSTTTATTTNTHANSGLSTGNISSPVTGLGAITGSGLAGSVPYKVGGTRVAVSLEDSVQGVTAGASDSAAGAAGASGSGSSSNGPKSEPVVLRANAGAKKYSSKEMLAIWDRIKNSKEFRESKRIAVTELTENSDPASAPASGSGSANTITTNTSFNTNIGNNGQQRGYHNRYHHGNNNTNNNNNNGGGVGGGSKLFTPFGRYKNPNDLYYSNMTNMPVNYDTPPKQRPYRDGDDRNAHVHGSSHGTGHGSSQGSGTGTGTGTTVDDIGRKSGGVSLTSVTGAGGAATTETGLRSGGTGNGSRLMDTINSASSKVADDAFFSSLVSSGARSDSGGQVAQNQPQAPAPTTSIASNILPASIASDSWSPFGNFSITPSSARNDLSSHPSDTALSRIGSGTNLLGISKPGSTPTASAVAGGSTASDFFSSPIKRVGTPLSNAAMAATPPPGIPSPQPNPPLILPENVQWVYKDPSGVEQGPFSGKLMHDWYTGNWLKEDLLIKRIGETDYITLHDFKLKIGNFTEPFRVPLPPVLPPSLPPPFGQQQQQPSPFGHGIPYFDDLQRDVFRQHHHQAQQPLQLPNQHQQFGGAAPVIPSAWGASGSPVVSPGPMSPISPWGQPIQPVHQPATHSQSNFFQDQPLHSQLAPVLSHSSQDTSAAAATAASVANSAVGSPVQEPSSGPLGQSLWKGLDSVQRDLSSSGSVADIINNAENLSLNDDIKAQTQAEPVSEETSTGASSTKSEDNSESKRELTKAEIKKAKKKAKAELQSAAAAAVAAAAAERAEKANNKQEHSEPTASTDDDSADQTTKTATSSVESTPVTSGSNSTHAATSTVASTGSTGHGHTLTLSTTTSPTATAAPALAPWAKKDTKPKALSLKEIQELEASERAKQTAKQQELVQQQLLAARLAGGVSSSSTSGPILPSGAKWASSMNSAASPKKTLAEIQREEELAAAAAAKKKAQALAQAQAQTISSPIAGTTASTGVPTGASGATPTISPIAASLPFGKKYAEIVTPGAPSSVRPGVSSATSSSLATGLSSTGAPAWTTVGPGGRKVSSPATTGVAASIAAGGSSPLKRAISSTTLRPAAAPVPTAPRVLTASDEFLQWCKGALQDLNAGINQTELLSILLSLPATPDSKEIIAETIYSNSSTMDGRRFADEFLKKRNVADKEKSGETWSDVLQRNATAPPKPVENDGWNPAFKVVKKKNKRADQF</sequence>
<feature type="region of interest" description="Disordered" evidence="1">
    <location>
        <begin position="1285"/>
        <end position="1326"/>
    </location>
</feature>
<feature type="region of interest" description="Disordered" evidence="1">
    <location>
        <begin position="992"/>
        <end position="1023"/>
    </location>
</feature>
<feature type="compositionally biased region" description="Polar residues" evidence="1">
    <location>
        <begin position="1444"/>
        <end position="1454"/>
    </location>
</feature>
<feature type="region of interest" description="Disordered" evidence="1">
    <location>
        <begin position="1437"/>
        <end position="1470"/>
    </location>
</feature>
<dbReference type="RefSeq" id="XP_018736395.1">
    <property type="nucleotide sequence ID" value="XM_018881969.1"/>
</dbReference>
<feature type="compositionally biased region" description="Low complexity" evidence="1">
    <location>
        <begin position="270"/>
        <end position="285"/>
    </location>
</feature>
<feature type="compositionally biased region" description="Low complexity" evidence="1">
    <location>
        <begin position="1295"/>
        <end position="1311"/>
    </location>
</feature>
<feature type="compositionally biased region" description="Gly residues" evidence="1">
    <location>
        <begin position="515"/>
        <end position="531"/>
    </location>
</feature>
<feature type="compositionally biased region" description="Low complexity" evidence="1">
    <location>
        <begin position="446"/>
        <end position="455"/>
    </location>
</feature>
<feature type="compositionally biased region" description="Polar residues" evidence="1">
    <location>
        <begin position="181"/>
        <end position="190"/>
    </location>
</feature>
<feature type="compositionally biased region" description="Low complexity" evidence="1">
    <location>
        <begin position="608"/>
        <end position="617"/>
    </location>
</feature>
<dbReference type="EMBL" id="CP014502">
    <property type="protein sequence ID" value="ANB13918.1"/>
    <property type="molecule type" value="Genomic_DNA"/>
</dbReference>
<evidence type="ECO:0000256" key="1">
    <source>
        <dbReference type="SAM" id="MobiDB-lite"/>
    </source>
</evidence>
<dbReference type="SMART" id="SM00444">
    <property type="entry name" value="GYF"/>
    <property type="match status" value="1"/>
</dbReference>
<feature type="region of interest" description="Disordered" evidence="1">
    <location>
        <begin position="1050"/>
        <end position="1140"/>
    </location>
</feature>
<name>A0A167ECW4_9ASCO</name>
<feature type="compositionally biased region" description="Basic and acidic residues" evidence="1">
    <location>
        <begin position="1009"/>
        <end position="1023"/>
    </location>
</feature>
<feature type="compositionally biased region" description="Low complexity" evidence="1">
    <location>
        <begin position="1074"/>
        <end position="1083"/>
    </location>
</feature>
<evidence type="ECO:0000259" key="2">
    <source>
        <dbReference type="PROSITE" id="PS50829"/>
    </source>
</evidence>
<dbReference type="KEGG" id="slb:AWJ20_4869"/>
<feature type="region of interest" description="Disordered" evidence="1">
    <location>
        <begin position="179"/>
        <end position="214"/>
    </location>
</feature>
<feature type="compositionally biased region" description="Polar residues" evidence="1">
    <location>
        <begin position="596"/>
        <end position="607"/>
    </location>
</feature>
<dbReference type="InterPro" id="IPR051640">
    <property type="entry name" value="GRB10-interact_GYF"/>
</dbReference>
<feature type="compositionally biased region" description="Low complexity" evidence="1">
    <location>
        <begin position="1095"/>
        <end position="1133"/>
    </location>
</feature>
<feature type="region of interest" description="Disordered" evidence="1">
    <location>
        <begin position="869"/>
        <end position="902"/>
    </location>
</feature>
<dbReference type="SUPFAM" id="SSF55277">
    <property type="entry name" value="GYF domain"/>
    <property type="match status" value="1"/>
</dbReference>
<evidence type="ECO:0000313" key="3">
    <source>
        <dbReference type="EMBL" id="ANB13918.1"/>
    </source>
</evidence>
<feature type="compositionally biased region" description="Low complexity" evidence="1">
    <location>
        <begin position="406"/>
        <end position="434"/>
    </location>
</feature>
<proteinExistence type="predicted"/>
<feature type="region of interest" description="Disordered" evidence="1">
    <location>
        <begin position="596"/>
        <end position="619"/>
    </location>
</feature>
<feature type="region of interest" description="Disordered" evidence="1">
    <location>
        <begin position="247"/>
        <end position="292"/>
    </location>
</feature>
<feature type="region of interest" description="Disordered" evidence="1">
    <location>
        <begin position="57"/>
        <end position="81"/>
    </location>
</feature>
<dbReference type="Pfam" id="PF02213">
    <property type="entry name" value="GYF"/>
    <property type="match status" value="1"/>
</dbReference>
<gene>
    <name evidence="3" type="primary">SMY2</name>
    <name evidence="3" type="ORF">AWJ20_4869</name>
</gene>
<feature type="compositionally biased region" description="Polar residues" evidence="1">
    <location>
        <begin position="992"/>
        <end position="1008"/>
    </location>
</feature>
<feature type="compositionally biased region" description="Low complexity" evidence="1">
    <location>
        <begin position="337"/>
        <end position="352"/>
    </location>
</feature>
<dbReference type="PANTHER" id="PTHR14445:SF36">
    <property type="entry name" value="FI03272P-RELATED"/>
    <property type="match status" value="1"/>
</dbReference>
<feature type="compositionally biased region" description="Low complexity" evidence="1">
    <location>
        <begin position="191"/>
        <end position="205"/>
    </location>
</feature>
<accession>A0A167ECW4</accession>
<feature type="compositionally biased region" description="Polar residues" evidence="1">
    <location>
        <begin position="1084"/>
        <end position="1094"/>
    </location>
</feature>
<feature type="compositionally biased region" description="Low complexity" evidence="1">
    <location>
        <begin position="869"/>
        <end position="884"/>
    </location>
</feature>
<protein>
    <submittedName>
        <fullName evidence="3">Smy2p</fullName>
    </submittedName>
</protein>
<dbReference type="GO" id="GO:0005829">
    <property type="term" value="C:cytosol"/>
    <property type="evidence" value="ECO:0007669"/>
    <property type="project" value="TreeGrafter"/>
</dbReference>
<dbReference type="GeneID" id="30037047"/>
<dbReference type="InterPro" id="IPR035445">
    <property type="entry name" value="GYF-like_dom_sf"/>
</dbReference>
<keyword evidence="4" id="KW-1185">Reference proteome</keyword>
<dbReference type="Proteomes" id="UP000189580">
    <property type="component" value="Chromosome d"/>
</dbReference>
<dbReference type="OrthoDB" id="48509at2759"/>